<protein>
    <recommendedName>
        <fullName evidence="3">YlzJ-like protein</fullName>
    </recommendedName>
</protein>
<evidence type="ECO:0000313" key="2">
    <source>
        <dbReference type="Proteomes" id="UP000029669"/>
    </source>
</evidence>
<dbReference type="RefSeq" id="WP_049685222.1">
    <property type="nucleotide sequence ID" value="NZ_CP009170.1"/>
</dbReference>
<dbReference type="eggNOG" id="ENOG502ZFA2">
    <property type="taxonomic scope" value="Bacteria"/>
</dbReference>
<dbReference type="Proteomes" id="UP000029669">
    <property type="component" value="Chromosome"/>
</dbReference>
<evidence type="ECO:0000313" key="1">
    <source>
        <dbReference type="EMBL" id="AIS52468.1"/>
    </source>
</evidence>
<dbReference type="HOGENOM" id="CLU_189760_1_0_9"/>
<dbReference type="AlphaFoldDB" id="A0A097ARN3"/>
<keyword evidence="2" id="KW-1185">Reference proteome</keyword>
<sequence length="69" mass="8248">MLYTIIPYELIFGHREDIKSEYIELKMDNKHLLVERLPNGSFMVQRLYSTNPFDYLDKRYGPGSIINIH</sequence>
<dbReference type="STRING" id="2325.TKV_c12970"/>
<dbReference type="InterPro" id="IPR025619">
    <property type="entry name" value="YlzJ"/>
</dbReference>
<organism evidence="1 2">
    <name type="scientific">Thermoanaerobacter kivui</name>
    <name type="common">Acetogenium kivui</name>
    <dbReference type="NCBI Taxonomy" id="2325"/>
    <lineage>
        <taxon>Bacteria</taxon>
        <taxon>Bacillati</taxon>
        <taxon>Bacillota</taxon>
        <taxon>Clostridia</taxon>
        <taxon>Thermoanaerobacterales</taxon>
        <taxon>Thermoanaerobacteraceae</taxon>
        <taxon>Thermoanaerobacter</taxon>
    </lineage>
</organism>
<accession>A0A097ARN3</accession>
<dbReference type="OrthoDB" id="1683573at2"/>
<dbReference type="EMBL" id="CP009170">
    <property type="protein sequence ID" value="AIS52468.1"/>
    <property type="molecule type" value="Genomic_DNA"/>
</dbReference>
<name>A0A097ARN3_THEKI</name>
<reference evidence="2" key="1">
    <citation type="journal article" date="2015" name="Genome Announc.">
        <title>Whole-Genome Sequences of 80 Environmental and Clinical Isolates of Burkholderia pseudomallei.</title>
        <authorList>
            <person name="Johnson S.L."/>
            <person name="Baker A.L."/>
            <person name="Chain P.S."/>
            <person name="Currie B.J."/>
            <person name="Daligault H.E."/>
            <person name="Davenport K.W."/>
            <person name="Davis C.B."/>
            <person name="Inglis T.J."/>
            <person name="Kaestli M."/>
            <person name="Koren S."/>
            <person name="Mayo M."/>
            <person name="Merritt A.J."/>
            <person name="Price E.P."/>
            <person name="Sarovich D.S."/>
            <person name="Warner J."/>
            <person name="Rosovitz M.J."/>
        </authorList>
    </citation>
    <scope>NUCLEOTIDE SEQUENCE [LARGE SCALE GENOMIC DNA]</scope>
    <source>
        <strain evidence="2">DSM 2030</strain>
    </source>
</reference>
<proteinExistence type="predicted"/>
<gene>
    <name evidence="1" type="ORF">TKV_c12970</name>
</gene>
<evidence type="ECO:0008006" key="3">
    <source>
        <dbReference type="Google" id="ProtNLM"/>
    </source>
</evidence>
<dbReference type="Pfam" id="PF14035">
    <property type="entry name" value="YlzJ"/>
    <property type="match status" value="1"/>
</dbReference>
<dbReference type="KEGG" id="tki:TKV_c12970"/>